<name>K1RRR3_MAGGI</name>
<dbReference type="HOGENOM" id="CLU_1653823_0_0_1"/>
<dbReference type="InParanoid" id="K1RRR3"/>
<accession>K1RRR3</accession>
<gene>
    <name evidence="2" type="ORF">CGI_10028362</name>
</gene>
<sequence>MCSPPLKRKRVDIPANVTNKICHYKIFHPRASVTEIRDFINKENSLELGLTTIRKTLKNRNITTDARAPRTRHALHEDSSDTEEGSGEESLTAVRTPIQFLKFHKRTAESEDRKKMSGVLVNLRKLRGALLEKPTPGPEQTRITDFFMNKSNSRNGLGDM</sequence>
<feature type="region of interest" description="Disordered" evidence="1">
    <location>
        <begin position="61"/>
        <end position="91"/>
    </location>
</feature>
<dbReference type="EMBL" id="JH823235">
    <property type="protein sequence ID" value="EKC37131.1"/>
    <property type="molecule type" value="Genomic_DNA"/>
</dbReference>
<organism evidence="2">
    <name type="scientific">Magallana gigas</name>
    <name type="common">Pacific oyster</name>
    <name type="synonym">Crassostrea gigas</name>
    <dbReference type="NCBI Taxonomy" id="29159"/>
    <lineage>
        <taxon>Eukaryota</taxon>
        <taxon>Metazoa</taxon>
        <taxon>Spiralia</taxon>
        <taxon>Lophotrochozoa</taxon>
        <taxon>Mollusca</taxon>
        <taxon>Bivalvia</taxon>
        <taxon>Autobranchia</taxon>
        <taxon>Pteriomorphia</taxon>
        <taxon>Ostreida</taxon>
        <taxon>Ostreoidea</taxon>
        <taxon>Ostreidae</taxon>
        <taxon>Magallana</taxon>
    </lineage>
</organism>
<proteinExistence type="predicted"/>
<dbReference type="AlphaFoldDB" id="K1RRR3"/>
<evidence type="ECO:0000313" key="2">
    <source>
        <dbReference type="EMBL" id="EKC37131.1"/>
    </source>
</evidence>
<reference evidence="2" key="1">
    <citation type="journal article" date="2012" name="Nature">
        <title>The oyster genome reveals stress adaptation and complexity of shell formation.</title>
        <authorList>
            <person name="Zhang G."/>
            <person name="Fang X."/>
            <person name="Guo X."/>
            <person name="Li L."/>
            <person name="Luo R."/>
            <person name="Xu F."/>
            <person name="Yang P."/>
            <person name="Zhang L."/>
            <person name="Wang X."/>
            <person name="Qi H."/>
            <person name="Xiong Z."/>
            <person name="Que H."/>
            <person name="Xie Y."/>
            <person name="Holland P.W."/>
            <person name="Paps J."/>
            <person name="Zhu Y."/>
            <person name="Wu F."/>
            <person name="Chen Y."/>
            <person name="Wang J."/>
            <person name="Peng C."/>
            <person name="Meng J."/>
            <person name="Yang L."/>
            <person name="Liu J."/>
            <person name="Wen B."/>
            <person name="Zhang N."/>
            <person name="Huang Z."/>
            <person name="Zhu Q."/>
            <person name="Feng Y."/>
            <person name="Mount A."/>
            <person name="Hedgecock D."/>
            <person name="Xu Z."/>
            <person name="Liu Y."/>
            <person name="Domazet-Loso T."/>
            <person name="Du Y."/>
            <person name="Sun X."/>
            <person name="Zhang S."/>
            <person name="Liu B."/>
            <person name="Cheng P."/>
            <person name="Jiang X."/>
            <person name="Li J."/>
            <person name="Fan D."/>
            <person name="Wang W."/>
            <person name="Fu W."/>
            <person name="Wang T."/>
            <person name="Wang B."/>
            <person name="Zhang J."/>
            <person name="Peng Z."/>
            <person name="Li Y."/>
            <person name="Li N."/>
            <person name="Wang J."/>
            <person name="Chen M."/>
            <person name="He Y."/>
            <person name="Tan F."/>
            <person name="Song X."/>
            <person name="Zheng Q."/>
            <person name="Huang R."/>
            <person name="Yang H."/>
            <person name="Du X."/>
            <person name="Chen L."/>
            <person name="Yang M."/>
            <person name="Gaffney P.M."/>
            <person name="Wang S."/>
            <person name="Luo L."/>
            <person name="She Z."/>
            <person name="Ming Y."/>
            <person name="Huang W."/>
            <person name="Zhang S."/>
            <person name="Huang B."/>
            <person name="Zhang Y."/>
            <person name="Qu T."/>
            <person name="Ni P."/>
            <person name="Miao G."/>
            <person name="Wang J."/>
            <person name="Wang Q."/>
            <person name="Steinberg C.E."/>
            <person name="Wang H."/>
            <person name="Li N."/>
            <person name="Qian L."/>
            <person name="Zhang G."/>
            <person name="Li Y."/>
            <person name="Yang H."/>
            <person name="Liu X."/>
            <person name="Wang J."/>
            <person name="Yin Y."/>
            <person name="Wang J."/>
        </authorList>
    </citation>
    <scope>NUCLEOTIDE SEQUENCE [LARGE SCALE GENOMIC DNA]</scope>
    <source>
        <strain evidence="2">05x7-T-G4-1.051#20</strain>
    </source>
</reference>
<protein>
    <submittedName>
        <fullName evidence="2">Uncharacterized protein</fullName>
    </submittedName>
</protein>
<evidence type="ECO:0000256" key="1">
    <source>
        <dbReference type="SAM" id="MobiDB-lite"/>
    </source>
</evidence>